<feature type="transmembrane region" description="Helical" evidence="8">
    <location>
        <begin position="284"/>
        <end position="304"/>
    </location>
</feature>
<evidence type="ECO:0000256" key="5">
    <source>
        <dbReference type="ARBA" id="ARBA00022692"/>
    </source>
</evidence>
<comment type="caution">
    <text evidence="10">The sequence shown here is derived from an EMBL/GenBank/DDBJ whole genome shotgun (WGS) entry which is preliminary data.</text>
</comment>
<dbReference type="RefSeq" id="WP_109251510.1">
    <property type="nucleotide sequence ID" value="NZ_QEXV01000001.1"/>
</dbReference>
<feature type="domain" description="EamA" evidence="9">
    <location>
        <begin position="26"/>
        <end position="155"/>
    </location>
</feature>
<protein>
    <submittedName>
        <fullName evidence="10">EamA family transporter RarD</fullName>
    </submittedName>
</protein>
<dbReference type="SUPFAM" id="SSF103481">
    <property type="entry name" value="Multidrug resistance efflux transporter EmrE"/>
    <property type="match status" value="1"/>
</dbReference>
<keyword evidence="4" id="KW-1003">Cell membrane</keyword>
<evidence type="ECO:0000313" key="10">
    <source>
        <dbReference type="EMBL" id="PWE18236.1"/>
    </source>
</evidence>
<evidence type="ECO:0000256" key="2">
    <source>
        <dbReference type="ARBA" id="ARBA00007362"/>
    </source>
</evidence>
<feature type="transmembrane region" description="Helical" evidence="8">
    <location>
        <begin position="231"/>
        <end position="249"/>
    </location>
</feature>
<dbReference type="InterPro" id="IPR037185">
    <property type="entry name" value="EmrE-like"/>
</dbReference>
<evidence type="ECO:0000256" key="4">
    <source>
        <dbReference type="ARBA" id="ARBA00022475"/>
    </source>
</evidence>
<feature type="transmembrane region" description="Helical" evidence="8">
    <location>
        <begin position="256"/>
        <end position="278"/>
    </location>
</feature>
<keyword evidence="3" id="KW-0813">Transport</keyword>
<evidence type="ECO:0000256" key="7">
    <source>
        <dbReference type="ARBA" id="ARBA00023136"/>
    </source>
</evidence>
<dbReference type="NCBIfam" id="TIGR00688">
    <property type="entry name" value="rarD"/>
    <property type="match status" value="1"/>
</dbReference>
<feature type="transmembrane region" description="Helical" evidence="8">
    <location>
        <begin position="86"/>
        <end position="106"/>
    </location>
</feature>
<feature type="transmembrane region" description="Helical" evidence="8">
    <location>
        <begin position="165"/>
        <end position="181"/>
    </location>
</feature>
<feature type="transmembrane region" description="Helical" evidence="8">
    <location>
        <begin position="21"/>
        <end position="41"/>
    </location>
</feature>
<feature type="transmembrane region" description="Helical" evidence="8">
    <location>
        <begin position="193"/>
        <end position="211"/>
    </location>
</feature>
<sequence length="314" mass="33207">MASRESAPAADPAASGRLDPGRAGAAALAGYAIWGVSPIFYKFLGFASAAEIVLQRGVWSALTLLGLLLIAAKTREAARLVRDPRTMGLLVLSTALISANWWLFIYSVNSGQVLSVSLGYYINPLMNVAVGVFVARERFGPLRVAAVGLAALGVINQIVVVGELPWISLVLAASFTLYGYVRKTIAVDGRIGLFWETTIIAIPSLIAIGFLETGGLFGAEGHFTDGPGRAALLVLTGPMTVAPLLLFIIGARGLHFATLGVLQFVAPSLQFGVGLLYGEPFSPAHLVTFALIWTGLAVFVADLLRFRAKSRRPA</sequence>
<proteinExistence type="inferred from homology"/>
<feature type="transmembrane region" description="Helical" evidence="8">
    <location>
        <begin position="118"/>
        <end position="135"/>
    </location>
</feature>
<keyword evidence="5 8" id="KW-0812">Transmembrane</keyword>
<evidence type="ECO:0000256" key="1">
    <source>
        <dbReference type="ARBA" id="ARBA00004651"/>
    </source>
</evidence>
<evidence type="ECO:0000313" key="11">
    <source>
        <dbReference type="Proteomes" id="UP000245168"/>
    </source>
</evidence>
<comment type="similarity">
    <text evidence="2">Belongs to the EamA transporter family.</text>
</comment>
<feature type="transmembrane region" description="Helical" evidence="8">
    <location>
        <begin position="53"/>
        <end position="74"/>
    </location>
</feature>
<dbReference type="InterPro" id="IPR004626">
    <property type="entry name" value="RarD"/>
</dbReference>
<dbReference type="AlphaFoldDB" id="A0A2U2BW39"/>
<gene>
    <name evidence="10" type="primary">rarD</name>
    <name evidence="10" type="ORF">DDZ18_01105</name>
</gene>
<keyword evidence="6 8" id="KW-1133">Transmembrane helix</keyword>
<reference evidence="11" key="1">
    <citation type="submission" date="2018-05" db="EMBL/GenBank/DDBJ databases">
        <authorList>
            <person name="Liu B.-T."/>
        </authorList>
    </citation>
    <scope>NUCLEOTIDE SEQUENCE [LARGE SCALE GENOMIC DNA]</scope>
    <source>
        <strain evidence="11">WD6-1</strain>
    </source>
</reference>
<dbReference type="EMBL" id="QEXV01000001">
    <property type="protein sequence ID" value="PWE18236.1"/>
    <property type="molecule type" value="Genomic_DNA"/>
</dbReference>
<keyword evidence="11" id="KW-1185">Reference proteome</keyword>
<evidence type="ECO:0000256" key="8">
    <source>
        <dbReference type="SAM" id="Phobius"/>
    </source>
</evidence>
<dbReference type="GO" id="GO:0005886">
    <property type="term" value="C:plasma membrane"/>
    <property type="evidence" value="ECO:0007669"/>
    <property type="project" value="UniProtKB-SubCell"/>
</dbReference>
<accession>A0A2U2BW39</accession>
<dbReference type="Proteomes" id="UP000245168">
    <property type="component" value="Unassembled WGS sequence"/>
</dbReference>
<evidence type="ECO:0000256" key="6">
    <source>
        <dbReference type="ARBA" id="ARBA00022989"/>
    </source>
</evidence>
<dbReference type="Pfam" id="PF00892">
    <property type="entry name" value="EamA"/>
    <property type="match status" value="1"/>
</dbReference>
<comment type="subcellular location">
    <subcellularLocation>
        <location evidence="1">Cell membrane</location>
        <topology evidence="1">Multi-pass membrane protein</topology>
    </subcellularLocation>
</comment>
<name>A0A2U2BW39_9PROT</name>
<evidence type="ECO:0000256" key="3">
    <source>
        <dbReference type="ARBA" id="ARBA00022448"/>
    </source>
</evidence>
<dbReference type="OrthoDB" id="369870at2"/>
<organism evidence="10 11">
    <name type="scientific">Marinicauda salina</name>
    <dbReference type="NCBI Taxonomy" id="2135793"/>
    <lineage>
        <taxon>Bacteria</taxon>
        <taxon>Pseudomonadati</taxon>
        <taxon>Pseudomonadota</taxon>
        <taxon>Alphaproteobacteria</taxon>
        <taxon>Maricaulales</taxon>
        <taxon>Maricaulaceae</taxon>
        <taxon>Marinicauda</taxon>
    </lineage>
</organism>
<dbReference type="InterPro" id="IPR000620">
    <property type="entry name" value="EamA_dom"/>
</dbReference>
<keyword evidence="7 8" id="KW-0472">Membrane</keyword>
<evidence type="ECO:0000259" key="9">
    <source>
        <dbReference type="Pfam" id="PF00892"/>
    </source>
</evidence>